<keyword evidence="3" id="KW-1185">Reference proteome</keyword>
<feature type="transmembrane region" description="Helical" evidence="1">
    <location>
        <begin position="12"/>
        <end position="35"/>
    </location>
</feature>
<dbReference type="AlphaFoldDB" id="A0ABD5QFT8"/>
<accession>A0ABD5QFT8</accession>
<evidence type="ECO:0000313" key="3">
    <source>
        <dbReference type="Proteomes" id="UP001595925"/>
    </source>
</evidence>
<dbReference type="RefSeq" id="WP_224827336.1">
    <property type="nucleotide sequence ID" value="NZ_JAIVEF010000001.1"/>
</dbReference>
<evidence type="ECO:0000256" key="1">
    <source>
        <dbReference type="SAM" id="Phobius"/>
    </source>
</evidence>
<keyword evidence="1" id="KW-0812">Transmembrane</keyword>
<proteinExistence type="predicted"/>
<evidence type="ECO:0000313" key="2">
    <source>
        <dbReference type="EMBL" id="MFC4988580.1"/>
    </source>
</evidence>
<name>A0ABD5QFT8_9EURY</name>
<feature type="transmembrane region" description="Helical" evidence="1">
    <location>
        <begin position="47"/>
        <end position="63"/>
    </location>
</feature>
<keyword evidence="1" id="KW-0472">Membrane</keyword>
<protein>
    <submittedName>
        <fullName evidence="2">Uncharacterized protein</fullName>
    </submittedName>
</protein>
<dbReference type="EMBL" id="JBHSJG010000036">
    <property type="protein sequence ID" value="MFC4988580.1"/>
    <property type="molecule type" value="Genomic_DNA"/>
</dbReference>
<keyword evidence="1" id="KW-1133">Transmembrane helix</keyword>
<dbReference type="Proteomes" id="UP001595925">
    <property type="component" value="Unassembled WGS sequence"/>
</dbReference>
<comment type="caution">
    <text evidence="2">The sequence shown here is derived from an EMBL/GenBank/DDBJ whole genome shotgun (WGS) entry which is preliminary data.</text>
</comment>
<reference evidence="2 3" key="1">
    <citation type="journal article" date="2019" name="Int. J. Syst. Evol. Microbiol.">
        <title>The Global Catalogue of Microorganisms (GCM) 10K type strain sequencing project: providing services to taxonomists for standard genome sequencing and annotation.</title>
        <authorList>
            <consortium name="The Broad Institute Genomics Platform"/>
            <consortium name="The Broad Institute Genome Sequencing Center for Infectious Disease"/>
            <person name="Wu L."/>
            <person name="Ma J."/>
        </authorList>
    </citation>
    <scope>NUCLEOTIDE SEQUENCE [LARGE SCALE GENOMIC DNA]</scope>
    <source>
        <strain evidence="2 3">CGMCC 1.15824</strain>
    </source>
</reference>
<organism evidence="2 3">
    <name type="scientific">Saliphagus infecundisoli</name>
    <dbReference type="NCBI Taxonomy" id="1849069"/>
    <lineage>
        <taxon>Archaea</taxon>
        <taxon>Methanobacteriati</taxon>
        <taxon>Methanobacteriota</taxon>
        <taxon>Stenosarchaea group</taxon>
        <taxon>Halobacteria</taxon>
        <taxon>Halobacteriales</taxon>
        <taxon>Natrialbaceae</taxon>
        <taxon>Saliphagus</taxon>
    </lineage>
</organism>
<sequence length="74" mass="7879">MAEEREPTFYAALALSLVSSLAWLAAPVLALYTLYVAATGGAIGDPAFATVAALSTGIVFARLERRYQPKGFRD</sequence>
<gene>
    <name evidence="2" type="ORF">ACFPFO_12560</name>
</gene>